<dbReference type="GO" id="GO:0005975">
    <property type="term" value="P:carbohydrate metabolic process"/>
    <property type="evidence" value="ECO:0007669"/>
    <property type="project" value="InterPro"/>
</dbReference>
<dbReference type="RefSeq" id="WP_123041079.1">
    <property type="nucleotide sequence ID" value="NZ_CP033433.1"/>
</dbReference>
<dbReference type="AlphaFoldDB" id="A0A3G3JYR5"/>
<dbReference type="InterPro" id="IPR011013">
    <property type="entry name" value="Gal_mutarotase_sf_dom"/>
</dbReference>
<sequence length="312" mass="34801">MDGLESRVYPGISKGMNSIVAENATLRTEVIPELGGKIVSLLYKPTGKEWMMDSGNRPLKQPVYGSTFTNWDMSGWDECFPTINPCMTGEKGDISLPDHGEIWSLPWESHTTETKVICSVQGKQLPYRFSRELLLDGDKTVRLAYTVENTGDAPLPFLWTAHPQFKIDEPTDIVLPDAMRNLLCVFGGGKYETGSSYRTPETWTVGTETDGDGRKFYYPHPVSEAWSGLYGRTTRNYLLLRTDGSQVPYWGVWIDQGMCNDRTTIALEPGIGYYDSLERAVSNGTAVTLGPGESDCWDLEIILGNGDWRIGL</sequence>
<dbReference type="SUPFAM" id="SSF74650">
    <property type="entry name" value="Galactose mutarotase-like"/>
    <property type="match status" value="1"/>
</dbReference>
<dbReference type="EMBL" id="CP033433">
    <property type="protein sequence ID" value="AYQ72997.1"/>
    <property type="molecule type" value="Genomic_DNA"/>
</dbReference>
<reference evidence="1 2" key="1">
    <citation type="submission" date="2018-10" db="EMBL/GenBank/DDBJ databases">
        <title>Genome Sequence of Cohnella sp.</title>
        <authorList>
            <person name="Srinivasan S."/>
            <person name="Kim M.K."/>
        </authorList>
    </citation>
    <scope>NUCLEOTIDE SEQUENCE [LARGE SCALE GENOMIC DNA]</scope>
    <source>
        <strain evidence="1 2">18JY8-7</strain>
    </source>
</reference>
<evidence type="ECO:0000313" key="2">
    <source>
        <dbReference type="Proteomes" id="UP000269097"/>
    </source>
</evidence>
<protein>
    <recommendedName>
        <fullName evidence="3">DUF5107 domain-containing protein</fullName>
    </recommendedName>
</protein>
<dbReference type="Proteomes" id="UP000269097">
    <property type="component" value="Chromosome"/>
</dbReference>
<evidence type="ECO:0000313" key="1">
    <source>
        <dbReference type="EMBL" id="AYQ72997.1"/>
    </source>
</evidence>
<gene>
    <name evidence="1" type="ORF">EAV92_10730</name>
</gene>
<proteinExistence type="predicted"/>
<name>A0A3G3JYR5_9BACL</name>
<dbReference type="InterPro" id="IPR014718">
    <property type="entry name" value="GH-type_carb-bd"/>
</dbReference>
<dbReference type="GO" id="GO:0030246">
    <property type="term" value="F:carbohydrate binding"/>
    <property type="evidence" value="ECO:0007669"/>
    <property type="project" value="InterPro"/>
</dbReference>
<dbReference type="GO" id="GO:0003824">
    <property type="term" value="F:catalytic activity"/>
    <property type="evidence" value="ECO:0007669"/>
    <property type="project" value="InterPro"/>
</dbReference>
<dbReference type="KEGG" id="coh:EAV92_10730"/>
<dbReference type="Gene3D" id="2.70.98.10">
    <property type="match status" value="1"/>
</dbReference>
<organism evidence="1 2">
    <name type="scientific">Cohnella candidum</name>
    <dbReference type="NCBI Taxonomy" id="2674991"/>
    <lineage>
        <taxon>Bacteria</taxon>
        <taxon>Bacillati</taxon>
        <taxon>Bacillota</taxon>
        <taxon>Bacilli</taxon>
        <taxon>Bacillales</taxon>
        <taxon>Paenibacillaceae</taxon>
        <taxon>Cohnella</taxon>
    </lineage>
</organism>
<keyword evidence="2" id="KW-1185">Reference proteome</keyword>
<evidence type="ECO:0008006" key="3">
    <source>
        <dbReference type="Google" id="ProtNLM"/>
    </source>
</evidence>
<accession>A0A3G3JYR5</accession>